<gene>
    <name evidence="11" type="ORF">CH365_01725</name>
</gene>
<dbReference type="Pfam" id="PF01909">
    <property type="entry name" value="NTP_transf_2"/>
    <property type="match status" value="1"/>
</dbReference>
<name>A0A2N0A475_9LEPT</name>
<organism evidence="11 12">
    <name type="scientific">Leptospira neocaledonica</name>
    <dbReference type="NCBI Taxonomy" id="2023192"/>
    <lineage>
        <taxon>Bacteria</taxon>
        <taxon>Pseudomonadati</taxon>
        <taxon>Spirochaetota</taxon>
        <taxon>Spirochaetia</taxon>
        <taxon>Leptospirales</taxon>
        <taxon>Leptospiraceae</taxon>
        <taxon>Leptospira</taxon>
    </lineage>
</organism>
<evidence type="ECO:0000256" key="9">
    <source>
        <dbReference type="ARBA" id="ARBA00038276"/>
    </source>
</evidence>
<comment type="caution">
    <text evidence="11">The sequence shown here is derived from an EMBL/GenBank/DDBJ whole genome shotgun (WGS) entry which is preliminary data.</text>
</comment>
<dbReference type="Proteomes" id="UP000231843">
    <property type="component" value="Unassembled WGS sequence"/>
</dbReference>
<keyword evidence="5" id="KW-0479">Metal-binding</keyword>
<protein>
    <submittedName>
        <fullName evidence="11">Nucleotidyltransferase</fullName>
    </submittedName>
</protein>
<dbReference type="OrthoDB" id="90159at2"/>
<proteinExistence type="inferred from homology"/>
<dbReference type="InterPro" id="IPR002934">
    <property type="entry name" value="Polymerase_NTP_transf_dom"/>
</dbReference>
<dbReference type="GO" id="GO:0016779">
    <property type="term" value="F:nucleotidyltransferase activity"/>
    <property type="evidence" value="ECO:0007669"/>
    <property type="project" value="UniProtKB-KW"/>
</dbReference>
<evidence type="ECO:0000256" key="3">
    <source>
        <dbReference type="ARBA" id="ARBA00022679"/>
    </source>
</evidence>
<evidence type="ECO:0000256" key="2">
    <source>
        <dbReference type="ARBA" id="ARBA00022649"/>
    </source>
</evidence>
<dbReference type="InterPro" id="IPR052038">
    <property type="entry name" value="Type-VII_TA_antitoxin"/>
</dbReference>
<keyword evidence="4" id="KW-0548">Nucleotidyltransferase</keyword>
<evidence type="ECO:0000256" key="8">
    <source>
        <dbReference type="ARBA" id="ARBA00022842"/>
    </source>
</evidence>
<keyword evidence="7" id="KW-0067">ATP-binding</keyword>
<evidence type="ECO:0000313" key="12">
    <source>
        <dbReference type="Proteomes" id="UP000231843"/>
    </source>
</evidence>
<accession>A0A2N0A475</accession>
<keyword evidence="6" id="KW-0547">Nucleotide-binding</keyword>
<dbReference type="AlphaFoldDB" id="A0A2N0A475"/>
<evidence type="ECO:0000256" key="1">
    <source>
        <dbReference type="ARBA" id="ARBA00001946"/>
    </source>
</evidence>
<keyword evidence="3 11" id="KW-0808">Transferase</keyword>
<dbReference type="InterPro" id="IPR043519">
    <property type="entry name" value="NT_sf"/>
</dbReference>
<feature type="domain" description="Polymerase nucleotidyl transferase" evidence="10">
    <location>
        <begin position="11"/>
        <end position="93"/>
    </location>
</feature>
<keyword evidence="2" id="KW-1277">Toxin-antitoxin system</keyword>
<sequence>MTAPKVQEIISAHREELRSMGVEKLFLFGSVAKKRNLETSDVDLLVKFYLGKKNFDNFMDLSFHLEKILEEDVDLMTEDSLSENFRNSIMSEALEIEI</sequence>
<evidence type="ECO:0000256" key="7">
    <source>
        <dbReference type="ARBA" id="ARBA00022840"/>
    </source>
</evidence>
<dbReference type="GO" id="GO:0046872">
    <property type="term" value="F:metal ion binding"/>
    <property type="evidence" value="ECO:0007669"/>
    <property type="project" value="UniProtKB-KW"/>
</dbReference>
<evidence type="ECO:0000259" key="10">
    <source>
        <dbReference type="Pfam" id="PF01909"/>
    </source>
</evidence>
<evidence type="ECO:0000256" key="5">
    <source>
        <dbReference type="ARBA" id="ARBA00022723"/>
    </source>
</evidence>
<dbReference type="PANTHER" id="PTHR33571:SF14">
    <property type="entry name" value="PROTEIN ADENYLYLTRANSFERASE MJ0435-RELATED"/>
    <property type="match status" value="1"/>
</dbReference>
<dbReference type="EMBL" id="NPEA01000001">
    <property type="protein sequence ID" value="PJZ79120.1"/>
    <property type="molecule type" value="Genomic_DNA"/>
</dbReference>
<keyword evidence="12" id="KW-1185">Reference proteome</keyword>
<dbReference type="PANTHER" id="PTHR33571">
    <property type="entry name" value="SSL8005 PROTEIN"/>
    <property type="match status" value="1"/>
</dbReference>
<evidence type="ECO:0000256" key="4">
    <source>
        <dbReference type="ARBA" id="ARBA00022695"/>
    </source>
</evidence>
<dbReference type="CDD" id="cd05403">
    <property type="entry name" value="NT_KNTase_like"/>
    <property type="match status" value="1"/>
</dbReference>
<dbReference type="GO" id="GO:0005524">
    <property type="term" value="F:ATP binding"/>
    <property type="evidence" value="ECO:0007669"/>
    <property type="project" value="UniProtKB-KW"/>
</dbReference>
<evidence type="ECO:0000256" key="6">
    <source>
        <dbReference type="ARBA" id="ARBA00022741"/>
    </source>
</evidence>
<dbReference type="SUPFAM" id="SSF81301">
    <property type="entry name" value="Nucleotidyltransferase"/>
    <property type="match status" value="1"/>
</dbReference>
<comment type="cofactor">
    <cofactor evidence="1">
        <name>Mg(2+)</name>
        <dbReference type="ChEBI" id="CHEBI:18420"/>
    </cofactor>
</comment>
<dbReference type="Gene3D" id="3.30.460.10">
    <property type="entry name" value="Beta Polymerase, domain 2"/>
    <property type="match status" value="1"/>
</dbReference>
<evidence type="ECO:0000313" key="11">
    <source>
        <dbReference type="EMBL" id="PJZ79120.1"/>
    </source>
</evidence>
<reference evidence="11 12" key="1">
    <citation type="submission" date="2017-07" db="EMBL/GenBank/DDBJ databases">
        <title>Leptospira spp. isolated from tropical soils.</title>
        <authorList>
            <person name="Thibeaux R."/>
            <person name="Iraola G."/>
            <person name="Ferres I."/>
            <person name="Bierque E."/>
            <person name="Girault D."/>
            <person name="Soupe-Gilbert M.-E."/>
            <person name="Picardeau M."/>
            <person name="Goarant C."/>
        </authorList>
    </citation>
    <scope>NUCLEOTIDE SEQUENCE [LARGE SCALE GENOMIC DNA]</scope>
    <source>
        <strain evidence="11 12">ES4-C-A1</strain>
    </source>
</reference>
<keyword evidence="8" id="KW-0460">Magnesium</keyword>
<comment type="similarity">
    <text evidence="9">Belongs to the MntA antitoxin family.</text>
</comment>